<evidence type="ECO:0000256" key="4">
    <source>
        <dbReference type="ARBA" id="ARBA00022840"/>
    </source>
</evidence>
<dbReference type="Pfam" id="PF00580">
    <property type="entry name" value="UvrD-helicase"/>
    <property type="match status" value="1"/>
</dbReference>
<evidence type="ECO:0000256" key="1">
    <source>
        <dbReference type="ARBA" id="ARBA00022741"/>
    </source>
</evidence>
<comment type="caution">
    <text evidence="7">The sequence shown here is derived from an EMBL/GenBank/DDBJ whole genome shotgun (WGS) entry which is preliminary data.</text>
</comment>
<keyword evidence="8" id="KW-1185">Reference proteome</keyword>
<evidence type="ECO:0000256" key="2">
    <source>
        <dbReference type="ARBA" id="ARBA00022801"/>
    </source>
</evidence>
<dbReference type="PANTHER" id="PTHR11070">
    <property type="entry name" value="UVRD / RECB / PCRA DNA HELICASE FAMILY MEMBER"/>
    <property type="match status" value="1"/>
</dbReference>
<dbReference type="InterPro" id="IPR000212">
    <property type="entry name" value="DNA_helicase_UvrD/REP"/>
</dbReference>
<organism evidence="7 8">
    <name type="scientific">Nocardia vulneris</name>
    <dbReference type="NCBI Taxonomy" id="1141657"/>
    <lineage>
        <taxon>Bacteria</taxon>
        <taxon>Bacillati</taxon>
        <taxon>Actinomycetota</taxon>
        <taxon>Actinomycetes</taxon>
        <taxon>Mycobacteriales</taxon>
        <taxon>Nocardiaceae</taxon>
        <taxon>Nocardia</taxon>
    </lineage>
</organism>
<dbReference type="InterPro" id="IPR027417">
    <property type="entry name" value="P-loop_NTPase"/>
</dbReference>
<evidence type="ECO:0000256" key="3">
    <source>
        <dbReference type="ARBA" id="ARBA00022806"/>
    </source>
</evidence>
<protein>
    <submittedName>
        <fullName evidence="7">UvrD/REP helicase</fullName>
    </submittedName>
</protein>
<dbReference type="PROSITE" id="PS51198">
    <property type="entry name" value="UVRD_HELICASE_ATP_BIND"/>
    <property type="match status" value="1"/>
</dbReference>
<keyword evidence="1 5" id="KW-0547">Nucleotide-binding</keyword>
<dbReference type="GO" id="GO:0004386">
    <property type="term" value="F:helicase activity"/>
    <property type="evidence" value="ECO:0007669"/>
    <property type="project" value="UniProtKB-KW"/>
</dbReference>
<dbReference type="InterPro" id="IPR014016">
    <property type="entry name" value="UvrD-like_ATP-bd"/>
</dbReference>
<name>A0ABR4Z7S0_9NOCA</name>
<dbReference type="RefSeq" id="WP_167829430.1">
    <property type="nucleotide sequence ID" value="NZ_BDCI01000047.1"/>
</dbReference>
<keyword evidence="2 5" id="KW-0378">Hydrolase</keyword>
<gene>
    <name evidence="7" type="ORF">FG87_31705</name>
</gene>
<evidence type="ECO:0000313" key="8">
    <source>
        <dbReference type="Proteomes" id="UP000031364"/>
    </source>
</evidence>
<evidence type="ECO:0000259" key="6">
    <source>
        <dbReference type="PROSITE" id="PS51198"/>
    </source>
</evidence>
<dbReference type="Gene3D" id="3.40.50.300">
    <property type="entry name" value="P-loop containing nucleotide triphosphate hydrolases"/>
    <property type="match status" value="2"/>
</dbReference>
<accession>A0ABR4Z7S0</accession>
<evidence type="ECO:0000313" key="7">
    <source>
        <dbReference type="EMBL" id="KIA61329.1"/>
    </source>
</evidence>
<keyword evidence="3 5" id="KW-0347">Helicase</keyword>
<evidence type="ECO:0000256" key="5">
    <source>
        <dbReference type="PROSITE-ProRule" id="PRU00560"/>
    </source>
</evidence>
<keyword evidence="4 5" id="KW-0067">ATP-binding</keyword>
<reference evidence="7 8" key="1">
    <citation type="journal article" date="2014" name="Int. J. Syst. Evol. Microbiol.">
        <title>Nocardia vulneris sp. nov., isolated from wounds of human patients in North America.</title>
        <authorList>
            <person name="Lasker B.A."/>
            <person name="Bell M."/>
            <person name="Klenk H.P."/>
            <person name="Sproer C."/>
            <person name="Schumann C."/>
            <person name="Schumann P."/>
            <person name="Brown J.M."/>
        </authorList>
    </citation>
    <scope>NUCLEOTIDE SEQUENCE [LARGE SCALE GENOMIC DNA]</scope>
    <source>
        <strain evidence="7 8">W9851</strain>
    </source>
</reference>
<dbReference type="SUPFAM" id="SSF52540">
    <property type="entry name" value="P-loop containing nucleoside triphosphate hydrolases"/>
    <property type="match status" value="1"/>
</dbReference>
<dbReference type="PANTHER" id="PTHR11070:SF45">
    <property type="entry name" value="DNA 3'-5' HELICASE"/>
    <property type="match status" value="1"/>
</dbReference>
<feature type="binding site" evidence="5">
    <location>
        <begin position="226"/>
        <end position="233"/>
    </location>
    <ligand>
        <name>ATP</name>
        <dbReference type="ChEBI" id="CHEBI:30616"/>
    </ligand>
</feature>
<dbReference type="EMBL" id="JNFP01000047">
    <property type="protein sequence ID" value="KIA61329.1"/>
    <property type="molecule type" value="Genomic_DNA"/>
</dbReference>
<dbReference type="Proteomes" id="UP000031364">
    <property type="component" value="Unassembled WGS sequence"/>
</dbReference>
<proteinExistence type="predicted"/>
<feature type="domain" description="UvrD-like helicase ATP-binding" evidence="6">
    <location>
        <begin position="205"/>
        <end position="498"/>
    </location>
</feature>
<sequence>MPDIIRERRRGWVERRLAEISSLTAGQRRFLSIPMMESRWHVLIDRAPGREDRAKAFAIGPTGVYALVFTERVPERQVLRAIRKHAEEAFAGLVFGRTQYVPHMLEILLLMPRAVATEAHDPFVSVDEFTLRKTLIGGDNTLSLKWIREFSVTLAGRDDRYDWLSSDDAPVAEPVASESLFGVTELQEDKRGTMLGRPFKEWMTFLDPDQIGLMNVNFTGPARFSGPAGTGKTVVALHRMARFVKANPGRVLFTSFVKTLPTYHESAFHRLAPQAIDRAEFIGLHAWTTRFLKRRKVPYTLADDDAHEDAFARAWSTARHVLREIGETDYQYWKDEVDRVIKGRGLLDLDMYKKVGRSGREGVGLGPKRREDVWTLFYEPYQARLEERRLDDFNDVIGKAIDELRACPLDDTEDFAMVVVDEVQDFTLMQLMLVHQIAGGGQDAQLLLVGDGQQQVYAGGWKLSDAGIPLPGGRGRVLRKNYRNREAVLRFAQRVEAANTVDDLDGGPGFVLRDSETVLPGGKAVEKPIRRAEAGDELVRALNEFGYAASDSAVIVGSRRDAVRYQHVLERAGLSVLSLDKYDGTQHEAIKVGTVHRAKGMDFAAVFHITDKPDTPLNELTGGARDRAELAARQTMVALTRARDFVWVGTIQD</sequence>